<dbReference type="InterPro" id="IPR005495">
    <property type="entry name" value="LptG/LptF_permease"/>
</dbReference>
<feature type="non-terminal residue" evidence="7">
    <location>
        <position position="75"/>
    </location>
</feature>
<evidence type="ECO:0000256" key="4">
    <source>
        <dbReference type="ARBA" id="ARBA00022989"/>
    </source>
</evidence>
<evidence type="ECO:0000256" key="3">
    <source>
        <dbReference type="ARBA" id="ARBA00022692"/>
    </source>
</evidence>
<comment type="caution">
    <text evidence="7">The sequence shown here is derived from an EMBL/GenBank/DDBJ whole genome shotgun (WGS) entry which is preliminary data.</text>
</comment>
<keyword evidence="5 6" id="KW-0472">Membrane</keyword>
<dbReference type="EMBL" id="LAZR01031572">
    <property type="protein sequence ID" value="KKL53361.1"/>
    <property type="molecule type" value="Genomic_DNA"/>
</dbReference>
<dbReference type="GO" id="GO:0043190">
    <property type="term" value="C:ATP-binding cassette (ABC) transporter complex"/>
    <property type="evidence" value="ECO:0007669"/>
    <property type="project" value="TreeGrafter"/>
</dbReference>
<dbReference type="GO" id="GO:0015920">
    <property type="term" value="P:lipopolysaccharide transport"/>
    <property type="evidence" value="ECO:0007669"/>
    <property type="project" value="TreeGrafter"/>
</dbReference>
<gene>
    <name evidence="7" type="ORF">LCGC14_2276200</name>
</gene>
<evidence type="ECO:0000256" key="5">
    <source>
        <dbReference type="ARBA" id="ARBA00023136"/>
    </source>
</evidence>
<dbReference type="Pfam" id="PF03739">
    <property type="entry name" value="LptF_LptG"/>
    <property type="match status" value="1"/>
</dbReference>
<keyword evidence="2" id="KW-1003">Cell membrane</keyword>
<dbReference type="AlphaFoldDB" id="A0A0F9DHR3"/>
<protein>
    <recommendedName>
        <fullName evidence="8">LptF/LptG family permease</fullName>
    </recommendedName>
</protein>
<reference evidence="7" key="1">
    <citation type="journal article" date="2015" name="Nature">
        <title>Complex archaea that bridge the gap between prokaryotes and eukaryotes.</title>
        <authorList>
            <person name="Spang A."/>
            <person name="Saw J.H."/>
            <person name="Jorgensen S.L."/>
            <person name="Zaremba-Niedzwiedzka K."/>
            <person name="Martijn J."/>
            <person name="Lind A.E."/>
            <person name="van Eijk R."/>
            <person name="Schleper C."/>
            <person name="Guy L."/>
            <person name="Ettema T.J."/>
        </authorList>
    </citation>
    <scope>NUCLEOTIDE SEQUENCE</scope>
</reference>
<organism evidence="7">
    <name type="scientific">marine sediment metagenome</name>
    <dbReference type="NCBI Taxonomy" id="412755"/>
    <lineage>
        <taxon>unclassified sequences</taxon>
        <taxon>metagenomes</taxon>
        <taxon>ecological metagenomes</taxon>
    </lineage>
</organism>
<evidence type="ECO:0000256" key="6">
    <source>
        <dbReference type="SAM" id="Phobius"/>
    </source>
</evidence>
<dbReference type="PANTHER" id="PTHR33529">
    <property type="entry name" value="SLR0882 PROTEIN-RELATED"/>
    <property type="match status" value="1"/>
</dbReference>
<keyword evidence="4 6" id="KW-1133">Transmembrane helix</keyword>
<evidence type="ECO:0000313" key="7">
    <source>
        <dbReference type="EMBL" id="KKL53361.1"/>
    </source>
</evidence>
<dbReference type="PANTHER" id="PTHR33529:SF6">
    <property type="entry name" value="YJGP_YJGQ FAMILY PERMEASE"/>
    <property type="match status" value="1"/>
</dbReference>
<keyword evidence="3 6" id="KW-0812">Transmembrane</keyword>
<accession>A0A0F9DHR3</accession>
<comment type="subcellular location">
    <subcellularLocation>
        <location evidence="1">Cell membrane</location>
        <topology evidence="1">Multi-pass membrane protein</topology>
    </subcellularLocation>
</comment>
<evidence type="ECO:0000256" key="1">
    <source>
        <dbReference type="ARBA" id="ARBA00004651"/>
    </source>
</evidence>
<evidence type="ECO:0000256" key="2">
    <source>
        <dbReference type="ARBA" id="ARBA00022475"/>
    </source>
</evidence>
<name>A0A0F9DHR3_9ZZZZ</name>
<sequence>MSIIYRYLIREIFKIFGIVLTLVIGIYVFLDFIEKIDNFMEAGLPFSKAFIFFLFNIPFIISQITPIGILLAVLV</sequence>
<feature type="transmembrane region" description="Helical" evidence="6">
    <location>
        <begin position="50"/>
        <end position="74"/>
    </location>
</feature>
<proteinExistence type="predicted"/>
<evidence type="ECO:0008006" key="8">
    <source>
        <dbReference type="Google" id="ProtNLM"/>
    </source>
</evidence>
<feature type="transmembrane region" description="Helical" evidence="6">
    <location>
        <begin position="12"/>
        <end position="30"/>
    </location>
</feature>